<name>A0ABT7B946_9CYAN</name>
<evidence type="ECO:0008006" key="3">
    <source>
        <dbReference type="Google" id="ProtNLM"/>
    </source>
</evidence>
<evidence type="ECO:0000313" key="1">
    <source>
        <dbReference type="EMBL" id="MDJ1175696.1"/>
    </source>
</evidence>
<dbReference type="Proteomes" id="UP001235849">
    <property type="component" value="Unassembled WGS sequence"/>
</dbReference>
<gene>
    <name evidence="1" type="ORF">PMG25_16525</name>
</gene>
<comment type="caution">
    <text evidence="1">The sequence shown here is derived from an EMBL/GenBank/DDBJ whole genome shotgun (WGS) entry which is preliminary data.</text>
</comment>
<proteinExistence type="predicted"/>
<protein>
    <recommendedName>
        <fullName evidence="3">DUF1574 domain-containing protein</fullName>
    </recommendedName>
</protein>
<evidence type="ECO:0000313" key="2">
    <source>
        <dbReference type="Proteomes" id="UP001235849"/>
    </source>
</evidence>
<reference evidence="1 2" key="1">
    <citation type="submission" date="2023-01" db="EMBL/GenBank/DDBJ databases">
        <title>Novel diversity within Roseofilum (Cyanobacteria; Desertifilaceae) from marine benthic mats with descriptions of four novel species.</title>
        <authorList>
            <person name="Wang Y."/>
            <person name="Berthold D.E."/>
            <person name="Hu J."/>
            <person name="Lefler F.W."/>
            <person name="Laughinghouse H.D. IV."/>
        </authorList>
    </citation>
    <scope>NUCLEOTIDE SEQUENCE [LARGE SCALE GENOMIC DNA]</scope>
    <source>
        <strain evidence="1 2">BLCC-M114</strain>
    </source>
</reference>
<dbReference type="RefSeq" id="WP_283767995.1">
    <property type="nucleotide sequence ID" value="NZ_JAQOSO010000087.1"/>
</dbReference>
<organism evidence="1 2">
    <name type="scientific">Roseofilum capinflatum BLCC-M114</name>
    <dbReference type="NCBI Taxonomy" id="3022440"/>
    <lineage>
        <taxon>Bacteria</taxon>
        <taxon>Bacillati</taxon>
        <taxon>Cyanobacteriota</taxon>
        <taxon>Cyanophyceae</taxon>
        <taxon>Desertifilales</taxon>
        <taxon>Desertifilaceae</taxon>
        <taxon>Roseofilum</taxon>
        <taxon>Roseofilum capinflatum</taxon>
    </lineage>
</organism>
<dbReference type="SUPFAM" id="SSF52266">
    <property type="entry name" value="SGNH hydrolase"/>
    <property type="match status" value="1"/>
</dbReference>
<sequence>MVISFWLFLLPSVLLPWESSDRLWQAYAHQPTQVSTLETQESGVSGWLAMEGGFPQPGLTRFTPANFGSQRLNEHLGWYLYQVALYGPPDILIVGSSRALQGVDPLALRKALGEGSSGPLRIYNFGINGATAQVVDLLIREILTPDQLPRLILWADGVRAFNSGRRDRTYESILTSEGYQLLLQGVRPMVPLLLPDGEQCYDFPVPFASSEPSISLLSHTLSSPCLLPPVSERHQASIWEKALATIQANRTLSDLTPLGFLPVEQVFNPQTYYTQYPRIAGQFDGDYSGFYLQGEQAIALSQLVAYTQRRQIPLVFVNLPLTADYLDPVRLGYEQEFHQELNGWVNHQGLKVVNLVHPELKNLQNPDYFADPSHINQWGAIAVARELAKRANIPWPNSQSRMKQAR</sequence>
<dbReference type="EMBL" id="JAQOSO010000087">
    <property type="protein sequence ID" value="MDJ1175696.1"/>
    <property type="molecule type" value="Genomic_DNA"/>
</dbReference>
<keyword evidence="2" id="KW-1185">Reference proteome</keyword>
<accession>A0ABT7B946</accession>